<proteinExistence type="predicted"/>
<accession>A0A9Y2JNV5</accession>
<protein>
    <submittedName>
        <fullName evidence="3">Type II CAAX endopeptidase family protein</fullName>
    </submittedName>
</protein>
<keyword evidence="4" id="KW-1185">Reference proteome</keyword>
<reference evidence="3 4" key="1">
    <citation type="submission" date="2023-06" db="EMBL/GenBank/DDBJ databases">
        <authorList>
            <person name="Oyuntsetseg B."/>
            <person name="Kim S.B."/>
        </authorList>
    </citation>
    <scope>NUCLEOTIDE SEQUENCE [LARGE SCALE GENOMIC DNA]</scope>
    <source>
        <strain evidence="3 4">4-36</strain>
    </source>
</reference>
<dbReference type="GO" id="GO:0080120">
    <property type="term" value="P:CAAX-box protein maturation"/>
    <property type="evidence" value="ECO:0007669"/>
    <property type="project" value="UniProtKB-ARBA"/>
</dbReference>
<dbReference type="KEGG" id="amog:QRX60_45145"/>
<evidence type="ECO:0000256" key="1">
    <source>
        <dbReference type="SAM" id="Phobius"/>
    </source>
</evidence>
<evidence type="ECO:0000313" key="3">
    <source>
        <dbReference type="EMBL" id="WIY01150.1"/>
    </source>
</evidence>
<dbReference type="PANTHER" id="PTHR43592">
    <property type="entry name" value="CAAX AMINO TERMINAL PROTEASE"/>
    <property type="match status" value="1"/>
</dbReference>
<feature type="transmembrane region" description="Helical" evidence="1">
    <location>
        <begin position="21"/>
        <end position="43"/>
    </location>
</feature>
<dbReference type="Proteomes" id="UP001239397">
    <property type="component" value="Chromosome"/>
</dbReference>
<sequence length="232" mass="24319">MNAMHTVSLDQDRRRPGWPELGMAILAAAVLYLAGSVIAVKLPDGSPVSPGQANFLVSGLAPLGAFAVAVLLRLRDVRPFGVRRVRAGWLLVGVAVGLVCFGLSWPVSAVFDPFFPGSEGVQQSYRDAASAGPLSLLVTIALGGLLTPLGEEALFRGVFANFLFRWGSWAGVIVSAAVFAVAHGINAIMPLAFVVGLANGLLLRFSGSLWPPIVVHAVYNSTSILYHGITGT</sequence>
<feature type="transmembrane region" description="Helical" evidence="1">
    <location>
        <begin position="55"/>
        <end position="75"/>
    </location>
</feature>
<evidence type="ECO:0000313" key="4">
    <source>
        <dbReference type="Proteomes" id="UP001239397"/>
    </source>
</evidence>
<keyword evidence="1" id="KW-0472">Membrane</keyword>
<dbReference type="GO" id="GO:0004175">
    <property type="term" value="F:endopeptidase activity"/>
    <property type="evidence" value="ECO:0007669"/>
    <property type="project" value="UniProtKB-ARBA"/>
</dbReference>
<feature type="domain" description="CAAX prenyl protease 2/Lysostaphin resistance protein A-like" evidence="2">
    <location>
        <begin position="135"/>
        <end position="221"/>
    </location>
</feature>
<evidence type="ECO:0000259" key="2">
    <source>
        <dbReference type="Pfam" id="PF02517"/>
    </source>
</evidence>
<dbReference type="Pfam" id="PF02517">
    <property type="entry name" value="Rce1-like"/>
    <property type="match status" value="1"/>
</dbReference>
<dbReference type="PANTHER" id="PTHR43592:SF15">
    <property type="entry name" value="CAAX AMINO TERMINAL PROTEASE FAMILY PROTEIN"/>
    <property type="match status" value="1"/>
</dbReference>
<feature type="transmembrane region" description="Helical" evidence="1">
    <location>
        <begin position="87"/>
        <end position="111"/>
    </location>
</feature>
<keyword evidence="1" id="KW-1133">Transmembrane helix</keyword>
<name>A0A9Y2JNV5_9PSEU</name>
<dbReference type="EMBL" id="CP127295">
    <property type="protein sequence ID" value="WIY01150.1"/>
    <property type="molecule type" value="Genomic_DNA"/>
</dbReference>
<gene>
    <name evidence="3" type="ORF">QRX60_45145</name>
</gene>
<dbReference type="RefSeq" id="WP_285997610.1">
    <property type="nucleotide sequence ID" value="NZ_CP127295.1"/>
</dbReference>
<keyword evidence="1" id="KW-0812">Transmembrane</keyword>
<dbReference type="InterPro" id="IPR003675">
    <property type="entry name" value="Rce1/LyrA-like_dom"/>
</dbReference>
<organism evidence="3 4">
    <name type="scientific">Amycolatopsis mongoliensis</name>
    <dbReference type="NCBI Taxonomy" id="715475"/>
    <lineage>
        <taxon>Bacteria</taxon>
        <taxon>Bacillati</taxon>
        <taxon>Actinomycetota</taxon>
        <taxon>Actinomycetes</taxon>
        <taxon>Pseudonocardiales</taxon>
        <taxon>Pseudonocardiaceae</taxon>
        <taxon>Amycolatopsis</taxon>
    </lineage>
</organism>
<dbReference type="AlphaFoldDB" id="A0A9Y2JNV5"/>
<feature type="transmembrane region" description="Helical" evidence="1">
    <location>
        <begin position="131"/>
        <end position="150"/>
    </location>
</feature>